<evidence type="ECO:0000256" key="8">
    <source>
        <dbReference type="SAM" id="SignalP"/>
    </source>
</evidence>
<dbReference type="OrthoDB" id="25996at2"/>
<feature type="region of interest" description="Disordered" evidence="7">
    <location>
        <begin position="102"/>
        <end position="122"/>
    </location>
</feature>
<comment type="catalytic activity">
    <reaction evidence="1 5 6">
        <text>[protein]-peptidylproline (omega=180) = [protein]-peptidylproline (omega=0)</text>
        <dbReference type="Rhea" id="RHEA:16237"/>
        <dbReference type="Rhea" id="RHEA-COMP:10747"/>
        <dbReference type="Rhea" id="RHEA-COMP:10748"/>
        <dbReference type="ChEBI" id="CHEBI:83833"/>
        <dbReference type="ChEBI" id="CHEBI:83834"/>
        <dbReference type="EC" id="5.2.1.8"/>
    </reaction>
</comment>
<evidence type="ECO:0000256" key="6">
    <source>
        <dbReference type="RuleBase" id="RU003915"/>
    </source>
</evidence>
<dbReference type="SUPFAM" id="SSF54534">
    <property type="entry name" value="FKBP-like"/>
    <property type="match status" value="1"/>
</dbReference>
<dbReference type="AlphaFoldDB" id="A0A660L594"/>
<dbReference type="Proteomes" id="UP000278962">
    <property type="component" value="Unassembled WGS sequence"/>
</dbReference>
<evidence type="ECO:0000256" key="2">
    <source>
        <dbReference type="ARBA" id="ARBA00006577"/>
    </source>
</evidence>
<evidence type="ECO:0000313" key="10">
    <source>
        <dbReference type="EMBL" id="RKQ90272.1"/>
    </source>
</evidence>
<dbReference type="PANTHER" id="PTHR43811:SF19">
    <property type="entry name" value="39 KDA FK506-BINDING NUCLEAR PROTEIN"/>
    <property type="match status" value="1"/>
</dbReference>
<evidence type="ECO:0000259" key="9">
    <source>
        <dbReference type="PROSITE" id="PS50059"/>
    </source>
</evidence>
<dbReference type="RefSeq" id="WP_121246690.1">
    <property type="nucleotide sequence ID" value="NZ_RBIL01000001.1"/>
</dbReference>
<dbReference type="FunFam" id="3.10.50.40:FF:000006">
    <property type="entry name" value="Peptidyl-prolyl cis-trans isomerase"/>
    <property type="match status" value="1"/>
</dbReference>
<keyword evidence="11" id="KW-1185">Reference proteome</keyword>
<keyword evidence="8" id="KW-0732">Signal</keyword>
<sequence>MRWLGLVAASTVLVAAPAAAAERIPEREAFKLPSIDRCVNKNKLTLTLREQPWQAVTVTVDGKRVASSTDRRIPLAELPAKRFKLRISGRTTDGRTAVAKRTYHPCAPGRPNTVVPDGAPPSKLVKRDIVRGTGARARSGATLVVHYEGVGWISKKIFDSSWTRGSTFSFPLGAGQVIEGWDQGLVGMRVGGRRELIIPPALAYGDDGVPPEIAPRETITFTVDLIEIRPKG</sequence>
<comment type="similarity">
    <text evidence="2 6">Belongs to the FKBP-type PPIase family.</text>
</comment>
<keyword evidence="3 5" id="KW-0697">Rotamase</keyword>
<gene>
    <name evidence="10" type="ORF">C8N24_0072</name>
</gene>
<dbReference type="GO" id="GO:0003755">
    <property type="term" value="F:peptidyl-prolyl cis-trans isomerase activity"/>
    <property type="evidence" value="ECO:0007669"/>
    <property type="project" value="UniProtKB-UniRule"/>
</dbReference>
<comment type="caution">
    <text evidence="10">The sequence shown here is derived from an EMBL/GenBank/DDBJ whole genome shotgun (WGS) entry which is preliminary data.</text>
</comment>
<name>A0A660L594_9ACTN</name>
<evidence type="ECO:0000256" key="3">
    <source>
        <dbReference type="ARBA" id="ARBA00023110"/>
    </source>
</evidence>
<evidence type="ECO:0000256" key="7">
    <source>
        <dbReference type="SAM" id="MobiDB-lite"/>
    </source>
</evidence>
<dbReference type="EC" id="5.2.1.8" evidence="6"/>
<evidence type="ECO:0000256" key="5">
    <source>
        <dbReference type="PROSITE-ProRule" id="PRU00277"/>
    </source>
</evidence>
<dbReference type="InterPro" id="IPR046357">
    <property type="entry name" value="PPIase_dom_sf"/>
</dbReference>
<organism evidence="10 11">
    <name type="scientific">Solirubrobacter pauli</name>
    <dbReference type="NCBI Taxonomy" id="166793"/>
    <lineage>
        <taxon>Bacteria</taxon>
        <taxon>Bacillati</taxon>
        <taxon>Actinomycetota</taxon>
        <taxon>Thermoleophilia</taxon>
        <taxon>Solirubrobacterales</taxon>
        <taxon>Solirubrobacteraceae</taxon>
        <taxon>Solirubrobacter</taxon>
    </lineage>
</organism>
<evidence type="ECO:0000256" key="1">
    <source>
        <dbReference type="ARBA" id="ARBA00000971"/>
    </source>
</evidence>
<feature type="chain" id="PRO_5024964654" description="Peptidyl-prolyl cis-trans isomerase" evidence="8">
    <location>
        <begin position="21"/>
        <end position="232"/>
    </location>
</feature>
<feature type="domain" description="PPIase FKBP-type" evidence="9">
    <location>
        <begin position="140"/>
        <end position="229"/>
    </location>
</feature>
<dbReference type="InterPro" id="IPR001179">
    <property type="entry name" value="PPIase_FKBP_dom"/>
</dbReference>
<evidence type="ECO:0000313" key="11">
    <source>
        <dbReference type="Proteomes" id="UP000278962"/>
    </source>
</evidence>
<protein>
    <recommendedName>
        <fullName evidence="6">Peptidyl-prolyl cis-trans isomerase</fullName>
        <ecNumber evidence="6">5.2.1.8</ecNumber>
    </recommendedName>
</protein>
<reference evidence="10 11" key="1">
    <citation type="submission" date="2018-10" db="EMBL/GenBank/DDBJ databases">
        <title>Genomic Encyclopedia of Archaeal and Bacterial Type Strains, Phase II (KMG-II): from individual species to whole genera.</title>
        <authorList>
            <person name="Goeker M."/>
        </authorList>
    </citation>
    <scope>NUCLEOTIDE SEQUENCE [LARGE SCALE GENOMIC DNA]</scope>
    <source>
        <strain evidence="10 11">DSM 14954</strain>
    </source>
</reference>
<dbReference type="EMBL" id="RBIL01000001">
    <property type="protein sequence ID" value="RKQ90272.1"/>
    <property type="molecule type" value="Genomic_DNA"/>
</dbReference>
<feature type="signal peptide" evidence="8">
    <location>
        <begin position="1"/>
        <end position="20"/>
    </location>
</feature>
<proteinExistence type="inferred from homology"/>
<dbReference type="PANTHER" id="PTHR43811">
    <property type="entry name" value="FKBP-TYPE PEPTIDYL-PROLYL CIS-TRANS ISOMERASE FKPA"/>
    <property type="match status" value="1"/>
</dbReference>
<evidence type="ECO:0000256" key="4">
    <source>
        <dbReference type="ARBA" id="ARBA00023235"/>
    </source>
</evidence>
<keyword evidence="4 5" id="KW-0413">Isomerase</keyword>
<dbReference type="Pfam" id="PF00254">
    <property type="entry name" value="FKBP_C"/>
    <property type="match status" value="1"/>
</dbReference>
<dbReference type="Gene3D" id="3.10.50.40">
    <property type="match status" value="1"/>
</dbReference>
<dbReference type="PROSITE" id="PS50059">
    <property type="entry name" value="FKBP_PPIASE"/>
    <property type="match status" value="1"/>
</dbReference>
<accession>A0A660L594</accession>